<keyword evidence="2" id="KW-1185">Reference proteome</keyword>
<gene>
    <name evidence="1" type="ORF">PsorP6_008961</name>
</gene>
<comment type="caution">
    <text evidence="1">The sequence shown here is derived from an EMBL/GenBank/DDBJ whole genome shotgun (WGS) entry which is preliminary data.</text>
</comment>
<sequence length="326" mass="36545">MKLFCRCLAPKRTRTLHVPSLADISRRSYATFEKIWRWCVDRNANKMFLACVIPGDKCEHTEGCCEAYVASMFILREGTRRPRLIELPLQYDELYSSMTGRHCTRCMKTPCDPGLCLICGDYLCCGDSCCTLAFIPHGSPVGECTRHAAECGGGEGFVLLLERCRVALVGGSMAAYFPNVYVDFHGEEDVGLQPGRPLRLDWARYAHLESLWRTHRIFTEVSRLRKVEEQISGVVSARGEQPVKSLINPGAMACLSVVESLTNMVWVDLGGRGLRDCKCLANLMWAAKLPNEASRMYECCEAMNTFMKEVGVAVDDGNTRCRWLQG</sequence>
<organism evidence="1 2">
    <name type="scientific">Peronosclerospora sorghi</name>
    <dbReference type="NCBI Taxonomy" id="230839"/>
    <lineage>
        <taxon>Eukaryota</taxon>
        <taxon>Sar</taxon>
        <taxon>Stramenopiles</taxon>
        <taxon>Oomycota</taxon>
        <taxon>Peronosporomycetes</taxon>
        <taxon>Peronosporales</taxon>
        <taxon>Peronosporaceae</taxon>
        <taxon>Peronosclerospora</taxon>
    </lineage>
</organism>
<protein>
    <submittedName>
        <fullName evidence="1">Uncharacterized protein</fullName>
    </submittedName>
</protein>
<accession>A0ACC0W083</accession>
<reference evidence="1 2" key="1">
    <citation type="journal article" date="2022" name="bioRxiv">
        <title>The genome of the oomycete Peronosclerospora sorghi, a cosmopolitan pathogen of maize and sorghum, is inflated with dispersed pseudogenes.</title>
        <authorList>
            <person name="Fletcher K."/>
            <person name="Martin F."/>
            <person name="Isakeit T."/>
            <person name="Cavanaugh K."/>
            <person name="Magill C."/>
            <person name="Michelmore R."/>
        </authorList>
    </citation>
    <scope>NUCLEOTIDE SEQUENCE [LARGE SCALE GENOMIC DNA]</scope>
    <source>
        <strain evidence="1">P6</strain>
    </source>
</reference>
<dbReference type="EMBL" id="CM047584">
    <property type="protein sequence ID" value="KAI9911388.1"/>
    <property type="molecule type" value="Genomic_DNA"/>
</dbReference>
<evidence type="ECO:0000313" key="2">
    <source>
        <dbReference type="Proteomes" id="UP001163321"/>
    </source>
</evidence>
<name>A0ACC0W083_9STRA</name>
<proteinExistence type="predicted"/>
<dbReference type="Proteomes" id="UP001163321">
    <property type="component" value="Chromosome 5"/>
</dbReference>
<evidence type="ECO:0000313" key="1">
    <source>
        <dbReference type="EMBL" id="KAI9911388.1"/>
    </source>
</evidence>